<evidence type="ECO:0000313" key="2">
    <source>
        <dbReference type="EMBL" id="KAH3660947.1"/>
    </source>
</evidence>
<organism evidence="2 3">
    <name type="scientific">Ogataea polymorpha</name>
    <dbReference type="NCBI Taxonomy" id="460523"/>
    <lineage>
        <taxon>Eukaryota</taxon>
        <taxon>Fungi</taxon>
        <taxon>Dikarya</taxon>
        <taxon>Ascomycota</taxon>
        <taxon>Saccharomycotina</taxon>
        <taxon>Pichiomycetes</taxon>
        <taxon>Pichiales</taxon>
        <taxon>Pichiaceae</taxon>
        <taxon>Ogataea</taxon>
    </lineage>
</organism>
<proteinExistence type="predicted"/>
<gene>
    <name evidence="2" type="ORF">OGATHE_005279</name>
</gene>
<dbReference type="EMBL" id="JAEUBD010001468">
    <property type="protein sequence ID" value="KAH3660947.1"/>
    <property type="molecule type" value="Genomic_DNA"/>
</dbReference>
<feature type="region of interest" description="Disordered" evidence="1">
    <location>
        <begin position="1"/>
        <end position="88"/>
    </location>
</feature>
<feature type="compositionally biased region" description="Basic and acidic residues" evidence="1">
    <location>
        <begin position="1"/>
        <end position="46"/>
    </location>
</feature>
<dbReference type="AlphaFoldDB" id="A0A1B7SP57"/>
<evidence type="ECO:0000256" key="1">
    <source>
        <dbReference type="SAM" id="MobiDB-lite"/>
    </source>
</evidence>
<keyword evidence="3" id="KW-1185">Reference proteome</keyword>
<evidence type="ECO:0000313" key="3">
    <source>
        <dbReference type="Proteomes" id="UP000788993"/>
    </source>
</evidence>
<sequence>MARTEKWNDKGSHAEPKYFTHSGHFDQDPNHVKKDGFGKGNWGKDGDELEDLINAGEIPPVFKKERRGSNHSQNEERFHKVQMQTLDE</sequence>
<dbReference type="Proteomes" id="UP000788993">
    <property type="component" value="Unassembled WGS sequence"/>
</dbReference>
<reference evidence="2" key="1">
    <citation type="journal article" date="2021" name="Open Biol.">
        <title>Shared evolutionary footprints suggest mitochondrial oxidative damage underlies multiple complex I losses in fungi.</title>
        <authorList>
            <person name="Schikora-Tamarit M.A."/>
            <person name="Marcet-Houben M."/>
            <person name="Nosek J."/>
            <person name="Gabaldon T."/>
        </authorList>
    </citation>
    <scope>NUCLEOTIDE SEQUENCE</scope>
    <source>
        <strain evidence="2">NCAIM Y.01608</strain>
    </source>
</reference>
<dbReference type="RefSeq" id="XP_018212938.1">
    <property type="nucleotide sequence ID" value="XM_018355472.1"/>
</dbReference>
<protein>
    <submittedName>
        <fullName evidence="2">Uncharacterized protein</fullName>
    </submittedName>
</protein>
<reference evidence="2" key="2">
    <citation type="submission" date="2021-01" db="EMBL/GenBank/DDBJ databases">
        <authorList>
            <person name="Schikora-Tamarit M.A."/>
        </authorList>
    </citation>
    <scope>NUCLEOTIDE SEQUENCE</scope>
    <source>
        <strain evidence="2">NCAIM Y.01608</strain>
    </source>
</reference>
<comment type="caution">
    <text evidence="2">The sequence shown here is derived from an EMBL/GenBank/DDBJ whole genome shotgun (WGS) entry which is preliminary data.</text>
</comment>
<name>A0A1B7SP57_9ASCO</name>
<accession>A0A1B7SP57</accession>
<dbReference type="OrthoDB" id="2122308at2759"/>